<keyword evidence="2" id="KW-1185">Reference proteome</keyword>
<organism evidence="1 2">
    <name type="scientific">Trichoderma simmonsii</name>
    <dbReference type="NCBI Taxonomy" id="1491479"/>
    <lineage>
        <taxon>Eukaryota</taxon>
        <taxon>Fungi</taxon>
        <taxon>Dikarya</taxon>
        <taxon>Ascomycota</taxon>
        <taxon>Pezizomycotina</taxon>
        <taxon>Sordariomycetes</taxon>
        <taxon>Hypocreomycetidae</taxon>
        <taxon>Hypocreales</taxon>
        <taxon>Hypocreaceae</taxon>
        <taxon>Trichoderma</taxon>
    </lineage>
</organism>
<name>A0A8G0L407_9HYPO</name>
<evidence type="ECO:0000313" key="1">
    <source>
        <dbReference type="EMBL" id="QYS95393.1"/>
    </source>
</evidence>
<proteinExistence type="predicted"/>
<dbReference type="EMBL" id="CP075865">
    <property type="protein sequence ID" value="QYS95393.1"/>
    <property type="molecule type" value="Genomic_DNA"/>
</dbReference>
<gene>
    <name evidence="1" type="ORF">H0G86_002685</name>
</gene>
<dbReference type="Proteomes" id="UP000826661">
    <property type="component" value="Chromosome II"/>
</dbReference>
<evidence type="ECO:0000313" key="2">
    <source>
        <dbReference type="Proteomes" id="UP000826661"/>
    </source>
</evidence>
<dbReference type="AlphaFoldDB" id="A0A8G0L407"/>
<protein>
    <submittedName>
        <fullName evidence="1">Uncharacterized protein</fullName>
    </submittedName>
</protein>
<reference evidence="1 2" key="1">
    <citation type="journal article" date="2021" name="BMC Genomics">
        <title>Telomere-to-telomere genome assembly of asparaginase-producing Trichoderma simmonsii.</title>
        <authorList>
            <person name="Chung D."/>
            <person name="Kwon Y.M."/>
            <person name="Yang Y."/>
        </authorList>
    </citation>
    <scope>NUCLEOTIDE SEQUENCE [LARGE SCALE GENOMIC DNA]</scope>
    <source>
        <strain evidence="1 2">GH-Sj1</strain>
    </source>
</reference>
<accession>A0A8G0L407</accession>
<sequence>MGKDETVKVETQKLLLKTFDNQPLDNIRCFLPTVSILVLLHLSPPYSFAHPPNFKLPNSLISQSPASYSFLLLPRESCALLLFLVSNSPQAPHAPRPGPPASKGQKEKKKNLAFLPRKVRACCRQHAEFGICIHTIQDAGIEPKMDISSIVYEGHRGRLAK</sequence>